<dbReference type="Proteomes" id="UP000078512">
    <property type="component" value="Unassembled WGS sequence"/>
</dbReference>
<gene>
    <name evidence="1" type="ORF">K457DRAFT_25338</name>
</gene>
<protein>
    <submittedName>
        <fullName evidence="1">Uncharacterized protein</fullName>
    </submittedName>
</protein>
<organism evidence="1 2">
    <name type="scientific">Linnemannia elongata AG-77</name>
    <dbReference type="NCBI Taxonomy" id="1314771"/>
    <lineage>
        <taxon>Eukaryota</taxon>
        <taxon>Fungi</taxon>
        <taxon>Fungi incertae sedis</taxon>
        <taxon>Mucoromycota</taxon>
        <taxon>Mortierellomycotina</taxon>
        <taxon>Mortierellomycetes</taxon>
        <taxon>Mortierellales</taxon>
        <taxon>Mortierellaceae</taxon>
        <taxon>Linnemannia</taxon>
    </lineage>
</organism>
<name>A0A197JDC9_9FUNG</name>
<sequence>MSEKRRLLTDSSTTCLPSFDCSGRVGATTPANLNITHPTILDQLKANGLTYKQYTESYPGGCYLPDMYPDDKVTALYYKRHSSFNMISDLRGIPECLSAIGT</sequence>
<accession>A0A197JDC9</accession>
<proteinExistence type="predicted"/>
<reference evidence="1 2" key="1">
    <citation type="submission" date="2016-05" db="EMBL/GenBank/DDBJ databases">
        <title>Genome sequencing reveals origins of a unique bacterial endosymbiosis in the earliest lineages of terrestrial Fungi.</title>
        <authorList>
            <consortium name="DOE Joint Genome Institute"/>
            <person name="Uehling J."/>
            <person name="Gryganskyi A."/>
            <person name="Hameed K."/>
            <person name="Tschaplinski T."/>
            <person name="Misztal P."/>
            <person name="Wu S."/>
            <person name="Desiro A."/>
            <person name="Vande Pol N."/>
            <person name="Du Z.-Y."/>
            <person name="Zienkiewicz A."/>
            <person name="Zienkiewicz K."/>
            <person name="Morin E."/>
            <person name="Tisserant E."/>
            <person name="Splivallo R."/>
            <person name="Hainaut M."/>
            <person name="Henrissat B."/>
            <person name="Ohm R."/>
            <person name="Kuo A."/>
            <person name="Yan J."/>
            <person name="Lipzen A."/>
            <person name="Nolan M."/>
            <person name="Labutti K."/>
            <person name="Barry K."/>
            <person name="Goldstein A."/>
            <person name="Labbe J."/>
            <person name="Schadt C."/>
            <person name="Tuskan G."/>
            <person name="Grigoriev I."/>
            <person name="Martin F."/>
            <person name="Vilgalys R."/>
            <person name="Bonito G."/>
        </authorList>
    </citation>
    <scope>NUCLEOTIDE SEQUENCE [LARGE SCALE GENOMIC DNA]</scope>
    <source>
        <strain evidence="1 2">AG-77</strain>
    </source>
</reference>
<keyword evidence="2" id="KW-1185">Reference proteome</keyword>
<evidence type="ECO:0000313" key="2">
    <source>
        <dbReference type="Proteomes" id="UP000078512"/>
    </source>
</evidence>
<dbReference type="AlphaFoldDB" id="A0A197JDC9"/>
<dbReference type="EMBL" id="KV442128">
    <property type="protein sequence ID" value="OAQ23137.1"/>
    <property type="molecule type" value="Genomic_DNA"/>
</dbReference>
<evidence type="ECO:0000313" key="1">
    <source>
        <dbReference type="EMBL" id="OAQ23137.1"/>
    </source>
</evidence>